<evidence type="ECO:0000256" key="2">
    <source>
        <dbReference type="ARBA" id="ARBA00022884"/>
    </source>
</evidence>
<evidence type="ECO:0000256" key="3">
    <source>
        <dbReference type="PROSITE-ProRule" id="PRU00266"/>
    </source>
</evidence>
<evidence type="ECO:0000256" key="4">
    <source>
        <dbReference type="SAM" id="MobiDB-lite"/>
    </source>
</evidence>
<dbReference type="CDD" id="cd19860">
    <property type="entry name" value="DSRM_STAU_rpt4"/>
    <property type="match status" value="1"/>
</dbReference>
<sequence length="705" mass="75185">MSQMLNQAGVQNQGGGFHGNVTGHTGAAGLSSSTGPAVTAIPPMTFPGKGGSLGLGKTSHYSPLSGLSHSTASHLSVSAPTAGTPILGSSGGLLYRSALGAERGASASSPSPQMMGESHNGIQSSGLMPQTLVAGTTGSLDQGQTTPEEITEQDENEETTNLANTKEKTPMCLINELARYNKVAHQYTLVDEQGPAHKKTFFVKLKLGEEEYSAQGESIKKAQHAAAAIALEETKFSHPTPKPPRYQDGQVTSITPTVELNALAMKRGEPAVYKLIEPRNQQMYQPPNIDFRGMYNQRYHYGRAPRPFYVMLKVGQREFIGDGPTRQAARHSAATKALRILKSLPMPNEVKVKTDSEDTAEVNFEVTRESGPPHMKTFVTRCQVGEMATEAEGNSKKLSKKRAAEMMLDELRKLPALPVANLKPKVKPPTNKKKNRNIIKVQKADPSYGVGVNPISRLIQIMQAQKKKEPVYTLLAEKGLPRRREFIMQCQVDENVSQGVGPNKKLAKRNAAESMLQLLGFSRPSPQPSKPAIKSSQSSEGSGSDKKVTFVDTGKPCGNGVSGESTVTTAGAVGCQVVPGLLRLNPPRTVGLTNSMMSSATPSLAFPGGKESVAAVLSKAGPRPEQQVHELARHLSVDVTFEEFSKSNSSEFLTRLTLSTSPPQVYHGAGPTLETSRDAAALCAIQTLLTAASSSTDVVKGAGDA</sequence>
<dbReference type="Pfam" id="PF00035">
    <property type="entry name" value="dsrm"/>
    <property type="match status" value="3"/>
</dbReference>
<dbReference type="AlphaFoldDB" id="A0ABD0JLY4"/>
<gene>
    <name evidence="6" type="ORF">BaRGS_00032864</name>
</gene>
<evidence type="ECO:0000313" key="7">
    <source>
        <dbReference type="Proteomes" id="UP001519460"/>
    </source>
</evidence>
<dbReference type="Pfam" id="PF16482">
    <property type="entry name" value="Staufen_C"/>
    <property type="match status" value="1"/>
</dbReference>
<dbReference type="PROSITE" id="PS50137">
    <property type="entry name" value="DS_RBD"/>
    <property type="match status" value="5"/>
</dbReference>
<dbReference type="CDD" id="cd19882">
    <property type="entry name" value="DSRM_STAU2_rpt2"/>
    <property type="match status" value="1"/>
</dbReference>
<dbReference type="CDD" id="cd19861">
    <property type="entry name" value="DSRM_STAU_rpt5"/>
    <property type="match status" value="1"/>
</dbReference>
<name>A0ABD0JLY4_9CAEN</name>
<proteinExistence type="predicted"/>
<dbReference type="FunFam" id="3.30.160.20:FF:000013">
    <property type="entry name" value="double-stranded RNA-binding protein Staufen homolog 2 isoform X3"/>
    <property type="match status" value="1"/>
</dbReference>
<feature type="domain" description="DRBM" evidence="5">
    <location>
        <begin position="623"/>
        <end position="690"/>
    </location>
</feature>
<dbReference type="FunFam" id="3.30.160.20:FF:000073">
    <property type="entry name" value="Double-stranded RNA-binding protein Staufen homolog"/>
    <property type="match status" value="1"/>
</dbReference>
<dbReference type="SMART" id="SM00358">
    <property type="entry name" value="DSRM"/>
    <property type="match status" value="5"/>
</dbReference>
<dbReference type="PANTHER" id="PTHR46054">
    <property type="entry name" value="MATERNAL EFFECT PROTEIN STAUFEN"/>
    <property type="match status" value="1"/>
</dbReference>
<comment type="caution">
    <text evidence="6">The sequence shown here is derived from an EMBL/GenBank/DDBJ whole genome shotgun (WGS) entry which is preliminary data.</text>
</comment>
<feature type="region of interest" description="Disordered" evidence="4">
    <location>
        <begin position="103"/>
        <end position="161"/>
    </location>
</feature>
<evidence type="ECO:0000259" key="5">
    <source>
        <dbReference type="PROSITE" id="PS50137"/>
    </source>
</evidence>
<keyword evidence="7" id="KW-1185">Reference proteome</keyword>
<dbReference type="InterPro" id="IPR044464">
    <property type="entry name" value="STAU2_DSRM_2"/>
</dbReference>
<dbReference type="InterPro" id="IPR051740">
    <property type="entry name" value="DRBM-containing_protein"/>
</dbReference>
<keyword evidence="1" id="KW-0677">Repeat</keyword>
<organism evidence="6 7">
    <name type="scientific">Batillaria attramentaria</name>
    <dbReference type="NCBI Taxonomy" id="370345"/>
    <lineage>
        <taxon>Eukaryota</taxon>
        <taxon>Metazoa</taxon>
        <taxon>Spiralia</taxon>
        <taxon>Lophotrochozoa</taxon>
        <taxon>Mollusca</taxon>
        <taxon>Gastropoda</taxon>
        <taxon>Caenogastropoda</taxon>
        <taxon>Sorbeoconcha</taxon>
        <taxon>Cerithioidea</taxon>
        <taxon>Batillariidae</taxon>
        <taxon>Batillaria</taxon>
    </lineage>
</organism>
<dbReference type="PANTHER" id="PTHR46054:SF3">
    <property type="entry name" value="MATERNAL EFFECT PROTEIN STAUFEN"/>
    <property type="match status" value="1"/>
</dbReference>
<dbReference type="InterPro" id="IPR032478">
    <property type="entry name" value="Staufen_C"/>
</dbReference>
<dbReference type="EMBL" id="JACVVK020000391">
    <property type="protein sequence ID" value="KAK7475896.1"/>
    <property type="molecule type" value="Genomic_DNA"/>
</dbReference>
<feature type="domain" description="DRBM" evidence="5">
    <location>
        <begin position="453"/>
        <end position="521"/>
    </location>
</feature>
<evidence type="ECO:0000313" key="6">
    <source>
        <dbReference type="EMBL" id="KAK7475896.1"/>
    </source>
</evidence>
<dbReference type="InterPro" id="IPR014720">
    <property type="entry name" value="dsRBD_dom"/>
</dbReference>
<feature type="region of interest" description="Disordered" evidence="4">
    <location>
        <begin position="11"/>
        <end position="36"/>
    </location>
</feature>
<dbReference type="CDD" id="cd19857">
    <property type="entry name" value="DSRM_STAU_rpt1"/>
    <property type="match status" value="1"/>
</dbReference>
<evidence type="ECO:0000256" key="1">
    <source>
        <dbReference type="ARBA" id="ARBA00022737"/>
    </source>
</evidence>
<dbReference type="SUPFAM" id="SSF54768">
    <property type="entry name" value="dsRNA-binding domain-like"/>
    <property type="match status" value="4"/>
</dbReference>
<protein>
    <recommendedName>
        <fullName evidence="5">DRBM domain-containing protein</fullName>
    </recommendedName>
</protein>
<dbReference type="Proteomes" id="UP001519460">
    <property type="component" value="Unassembled WGS sequence"/>
</dbReference>
<keyword evidence="2 3" id="KW-0694">RNA-binding</keyword>
<feature type="domain" description="DRBM" evidence="5">
    <location>
        <begin position="363"/>
        <end position="413"/>
    </location>
</feature>
<feature type="compositionally biased region" description="Polar residues" evidence="4">
    <location>
        <begin position="120"/>
        <end position="145"/>
    </location>
</feature>
<feature type="region of interest" description="Disordered" evidence="4">
    <location>
        <begin position="521"/>
        <end position="560"/>
    </location>
</feature>
<feature type="compositionally biased region" description="Acidic residues" evidence="4">
    <location>
        <begin position="149"/>
        <end position="158"/>
    </location>
</feature>
<dbReference type="Gene3D" id="3.30.160.20">
    <property type="match status" value="5"/>
</dbReference>
<dbReference type="GO" id="GO:0003723">
    <property type="term" value="F:RNA binding"/>
    <property type="evidence" value="ECO:0007669"/>
    <property type="project" value="UniProtKB-UniRule"/>
</dbReference>
<dbReference type="FunFam" id="3.30.160.20:FF:000007">
    <property type="entry name" value="Double-stranded RNA-binding protein Staufen homolog 1"/>
    <property type="match status" value="2"/>
</dbReference>
<feature type="non-terminal residue" evidence="6">
    <location>
        <position position="705"/>
    </location>
</feature>
<accession>A0ABD0JLY4</accession>
<feature type="domain" description="DRBM" evidence="5">
    <location>
        <begin position="255"/>
        <end position="343"/>
    </location>
</feature>
<reference evidence="6 7" key="1">
    <citation type="journal article" date="2023" name="Sci. Data">
        <title>Genome assembly of the Korean intertidal mud-creeper Batillaria attramentaria.</title>
        <authorList>
            <person name="Patra A.K."/>
            <person name="Ho P.T."/>
            <person name="Jun S."/>
            <person name="Lee S.J."/>
            <person name="Kim Y."/>
            <person name="Won Y.J."/>
        </authorList>
    </citation>
    <scope>NUCLEOTIDE SEQUENCE [LARGE SCALE GENOMIC DNA]</scope>
    <source>
        <strain evidence="6">Wonlab-2016</strain>
    </source>
</reference>
<feature type="domain" description="DRBM" evidence="5">
    <location>
        <begin position="169"/>
        <end position="236"/>
    </location>
</feature>